<name>A0A5J5LCG0_HALHI</name>
<dbReference type="RefSeq" id="WP_050038597.1">
    <property type="nucleotide sequence ID" value="NZ_RQWK01000003.1"/>
</dbReference>
<feature type="region of interest" description="Disordered" evidence="1">
    <location>
        <begin position="117"/>
        <end position="146"/>
    </location>
</feature>
<dbReference type="Pfam" id="PF24113">
    <property type="entry name" value="DUF7387"/>
    <property type="match status" value="1"/>
</dbReference>
<comment type="caution">
    <text evidence="2">The sequence shown here is derived from an EMBL/GenBank/DDBJ whole genome shotgun (WGS) entry which is preliminary data.</text>
</comment>
<dbReference type="InterPro" id="IPR055811">
    <property type="entry name" value="DUF7387"/>
</dbReference>
<evidence type="ECO:0000256" key="1">
    <source>
        <dbReference type="SAM" id="MobiDB-lite"/>
    </source>
</evidence>
<dbReference type="AlphaFoldDB" id="A0A5J5LCG0"/>
<protein>
    <recommendedName>
        <fullName evidence="4">HTH domain-containing protein</fullName>
    </recommendedName>
</protein>
<dbReference type="SUPFAM" id="SSF46785">
    <property type="entry name" value="Winged helix' DNA-binding domain"/>
    <property type="match status" value="1"/>
</dbReference>
<dbReference type="EMBL" id="RQWK01000003">
    <property type="protein sequence ID" value="KAA9404711.1"/>
    <property type="molecule type" value="Genomic_DNA"/>
</dbReference>
<reference evidence="2 3" key="1">
    <citation type="submission" date="2018-11" db="EMBL/GenBank/DDBJ databases">
        <title>Genomic analysis of Haloarcula hispanica CBA1121.</title>
        <authorList>
            <person name="Kim Y.B."/>
            <person name="Roh S.W."/>
        </authorList>
    </citation>
    <scope>NUCLEOTIDE SEQUENCE [LARGE SCALE GENOMIC DNA]</scope>
    <source>
        <strain evidence="2 3">CBA1121</strain>
    </source>
</reference>
<sequence length="146" mass="16520">MTRGNDGKFKKDVTDGELLHYFDTREQPVLSAGDVADEFDIKRQTADRRLKELEEEGELKRIIFGERSQAWWRERDQVVLVKEETGFSAHDVLTGIASDGESRVEALRELADAIEAHTTGGEVKPDQIYEELDIDPEENSGGEPPF</sequence>
<evidence type="ECO:0008006" key="4">
    <source>
        <dbReference type="Google" id="ProtNLM"/>
    </source>
</evidence>
<dbReference type="InterPro" id="IPR036388">
    <property type="entry name" value="WH-like_DNA-bd_sf"/>
</dbReference>
<evidence type="ECO:0000313" key="2">
    <source>
        <dbReference type="EMBL" id="KAA9404711.1"/>
    </source>
</evidence>
<organism evidence="2 3">
    <name type="scientific">Haloarcula hispanica</name>
    <dbReference type="NCBI Taxonomy" id="51589"/>
    <lineage>
        <taxon>Archaea</taxon>
        <taxon>Methanobacteriati</taxon>
        <taxon>Methanobacteriota</taxon>
        <taxon>Stenosarchaea group</taxon>
        <taxon>Halobacteria</taxon>
        <taxon>Halobacteriales</taxon>
        <taxon>Haloarculaceae</taxon>
        <taxon>Haloarcula</taxon>
    </lineage>
</organism>
<dbReference type="Gene3D" id="1.10.10.10">
    <property type="entry name" value="Winged helix-like DNA-binding domain superfamily/Winged helix DNA-binding domain"/>
    <property type="match status" value="1"/>
</dbReference>
<proteinExistence type="predicted"/>
<dbReference type="Proteomes" id="UP000326244">
    <property type="component" value="Unassembled WGS sequence"/>
</dbReference>
<dbReference type="InterPro" id="IPR036390">
    <property type="entry name" value="WH_DNA-bd_sf"/>
</dbReference>
<feature type="compositionally biased region" description="Acidic residues" evidence="1">
    <location>
        <begin position="128"/>
        <end position="140"/>
    </location>
</feature>
<gene>
    <name evidence="2" type="ORF">EGO51_18590</name>
</gene>
<evidence type="ECO:0000313" key="3">
    <source>
        <dbReference type="Proteomes" id="UP000326244"/>
    </source>
</evidence>
<dbReference type="GeneID" id="25158006"/>
<accession>A0A5J5LCG0</accession>